<dbReference type="InterPro" id="IPR039426">
    <property type="entry name" value="TonB-dep_rcpt-like"/>
</dbReference>
<evidence type="ECO:0000313" key="11">
    <source>
        <dbReference type="Proteomes" id="UP001165423"/>
    </source>
</evidence>
<dbReference type="InterPro" id="IPR037066">
    <property type="entry name" value="Plug_dom_sf"/>
</dbReference>
<dbReference type="Gene3D" id="2.170.130.10">
    <property type="entry name" value="TonB-dependent receptor, plug domain"/>
    <property type="match status" value="1"/>
</dbReference>
<keyword evidence="11" id="KW-1185">Reference proteome</keyword>
<keyword evidence="4" id="KW-0812">Transmembrane</keyword>
<evidence type="ECO:0000256" key="2">
    <source>
        <dbReference type="ARBA" id="ARBA00022448"/>
    </source>
</evidence>
<accession>A0ABT0A0C6</accession>
<dbReference type="SUPFAM" id="SSF49478">
    <property type="entry name" value="Cna protein B-type domain"/>
    <property type="match status" value="1"/>
</dbReference>
<reference evidence="10 11" key="1">
    <citation type="submission" date="2022-03" db="EMBL/GenBank/DDBJ databases">
        <title>Luteimonas soily sp. nov., a novel bacterium isolated from the soil.</title>
        <authorList>
            <person name="Zhang X."/>
        </authorList>
    </citation>
    <scope>NUCLEOTIDE SEQUENCE [LARGE SCALE GENOMIC DNA]</scope>
    <source>
        <strain evidence="10 11">50</strain>
    </source>
</reference>
<keyword evidence="2" id="KW-0813">Transport</keyword>
<dbReference type="SUPFAM" id="SSF56935">
    <property type="entry name" value="Porins"/>
    <property type="match status" value="1"/>
</dbReference>
<dbReference type="InterPro" id="IPR012910">
    <property type="entry name" value="Plug_dom"/>
</dbReference>
<evidence type="ECO:0000256" key="6">
    <source>
        <dbReference type="ARBA" id="ARBA00023237"/>
    </source>
</evidence>
<dbReference type="InterPro" id="IPR057601">
    <property type="entry name" value="Oar-like_b-barrel"/>
</dbReference>
<sequence>MSSTRNLRKSVLCIAMGLCLSSMAVVPALAQSATGSVTGHAAAGSEVTITNPDTGFSRSVTADADGNYRFPFVPVGNYNVEAPGSEPVPIAVTLGNATNVDVGAGATNLAAVQVVGSRVVTPIDVSSTESATNITAQEIARMPVERNVSSVALLAPGVARGSAGFGGISFGGSSVAENAFYINGLNVTDFYNRIGFAEAPFDFYREFQVKTGGYSVEFGRTTGGVVNAVAKSGTNEFHYGGKFVWGPRDWESEGRDSYFEGERYITRSYDSTDSKRLNVWASGPIVKDKLFFFAMYEGRDIRPQRTDDEGEPFYDGKSDDGFWGTTLDWQVTDNNLLSLMAFSNDNSTASEVFDFDPENGTRGAKIGDVFSESGGSNWALTWTSYLTDDLSMKLMAGDNKRNDVGRSPADPECNYVTRGSGVPNPGVAIGCNFNSSVYDRADEREQWRADFEWALGDHLLRFGLDREKNTSVLDQHYPGPGQYQYNVYSTEPGTFISSSGGGIVPDGYYAYVRARRYELNGNFETTNSAWYLEDNWSVSDNLVLNLGIRNEGFDNKDELGRSYIKMDDMWAPRLGFSWDMKGDGSTKVFGNVGRYFLPVANVINIKQGGALLDERTYYAFDGWEILQYNGVDYASPILGEQFGYYNGQGDGTLGDLRSEVDADMDPVYQDELILGFQQQIDATWSWGVRGVYRKLHNAIDDMGITATPCGRISTQWVMANPGEDVTFWGDTDCDGEDDGYVTIDTSKEGYWTETDHYEFTGGEWEYVNSTPNGQVGWEKPKRTYKALEFQVDRAWDDKWAFNASYTLSWSEGNAEGPVNTDTNFGDTGRTENFDDPFVNLNGYGPLANDHRHQIKLRGSYAFAENWRVGATLDARSGGPITAFGVGSPFDWDSYHSYYICVENCTLPENAVEGDTWSTSDRVFELSRRGGAGRMPWIIDLGTSLEYERSFGAANFRAKLAVYNLLNNQKATWVYQDLEPGVGDRDEFFGQERYLQSPRYGQLTLSLEF</sequence>
<feature type="domain" description="TonB-dependent receptor plug" evidence="8">
    <location>
        <begin position="126"/>
        <end position="225"/>
    </location>
</feature>
<evidence type="ECO:0000256" key="7">
    <source>
        <dbReference type="SAM" id="SignalP"/>
    </source>
</evidence>
<evidence type="ECO:0000256" key="1">
    <source>
        <dbReference type="ARBA" id="ARBA00004571"/>
    </source>
</evidence>
<dbReference type="PANTHER" id="PTHR30069:SF46">
    <property type="entry name" value="OAR PROTEIN"/>
    <property type="match status" value="1"/>
</dbReference>
<dbReference type="RefSeq" id="WP_243318135.1">
    <property type="nucleotide sequence ID" value="NZ_JALGCL010000001.1"/>
</dbReference>
<dbReference type="PANTHER" id="PTHR30069">
    <property type="entry name" value="TONB-DEPENDENT OUTER MEMBRANE RECEPTOR"/>
    <property type="match status" value="1"/>
</dbReference>
<evidence type="ECO:0000256" key="5">
    <source>
        <dbReference type="ARBA" id="ARBA00023136"/>
    </source>
</evidence>
<evidence type="ECO:0000259" key="8">
    <source>
        <dbReference type="Pfam" id="PF07715"/>
    </source>
</evidence>
<dbReference type="Pfam" id="PF13620">
    <property type="entry name" value="CarboxypepD_reg"/>
    <property type="match status" value="1"/>
</dbReference>
<feature type="domain" description="TonB-dependent transporter Oar-like beta-barrel" evidence="9">
    <location>
        <begin position="562"/>
        <end position="861"/>
    </location>
</feature>
<dbReference type="InterPro" id="IPR036942">
    <property type="entry name" value="Beta-barrel_TonB_sf"/>
</dbReference>
<proteinExistence type="predicted"/>
<gene>
    <name evidence="10" type="ORF">MQC88_00330</name>
</gene>
<protein>
    <submittedName>
        <fullName evidence="10">Carboxypeptidase regulatory-like domain-containing protein</fullName>
    </submittedName>
</protein>
<feature type="chain" id="PRO_5045366100" evidence="7">
    <location>
        <begin position="25"/>
        <end position="1008"/>
    </location>
</feature>
<evidence type="ECO:0000256" key="4">
    <source>
        <dbReference type="ARBA" id="ARBA00022692"/>
    </source>
</evidence>
<keyword evidence="7" id="KW-0732">Signal</keyword>
<name>A0ABT0A0C6_9GAMM</name>
<keyword evidence="6" id="KW-0998">Cell outer membrane</keyword>
<dbReference type="Pfam" id="PF25183">
    <property type="entry name" value="OMP_b-brl_4"/>
    <property type="match status" value="2"/>
</dbReference>
<dbReference type="Gene3D" id="2.60.40.1120">
    <property type="entry name" value="Carboxypeptidase-like, regulatory domain"/>
    <property type="match status" value="1"/>
</dbReference>
<dbReference type="Pfam" id="PF07715">
    <property type="entry name" value="Plug"/>
    <property type="match status" value="1"/>
</dbReference>
<feature type="signal peptide" evidence="7">
    <location>
        <begin position="1"/>
        <end position="24"/>
    </location>
</feature>
<evidence type="ECO:0000313" key="10">
    <source>
        <dbReference type="EMBL" id="MCJ0824419.1"/>
    </source>
</evidence>
<comment type="subcellular location">
    <subcellularLocation>
        <location evidence="1">Cell outer membrane</location>
        <topology evidence="1">Multi-pass membrane protein</topology>
    </subcellularLocation>
</comment>
<evidence type="ECO:0000256" key="3">
    <source>
        <dbReference type="ARBA" id="ARBA00022452"/>
    </source>
</evidence>
<feature type="domain" description="TonB-dependent transporter Oar-like beta-barrel" evidence="9">
    <location>
        <begin position="320"/>
        <end position="552"/>
    </location>
</feature>
<organism evidence="10 11">
    <name type="scientific">Cognatiluteimonas sedimenti</name>
    <dbReference type="NCBI Taxonomy" id="2927791"/>
    <lineage>
        <taxon>Bacteria</taxon>
        <taxon>Pseudomonadati</taxon>
        <taxon>Pseudomonadota</taxon>
        <taxon>Gammaproteobacteria</taxon>
        <taxon>Lysobacterales</taxon>
        <taxon>Lysobacteraceae</taxon>
        <taxon>Cognatiluteimonas</taxon>
    </lineage>
</organism>
<keyword evidence="5" id="KW-0472">Membrane</keyword>
<comment type="caution">
    <text evidence="10">The sequence shown here is derived from an EMBL/GenBank/DDBJ whole genome shotgun (WGS) entry which is preliminary data.</text>
</comment>
<dbReference type="Proteomes" id="UP001165423">
    <property type="component" value="Unassembled WGS sequence"/>
</dbReference>
<evidence type="ECO:0000259" key="9">
    <source>
        <dbReference type="Pfam" id="PF25183"/>
    </source>
</evidence>
<dbReference type="Gene3D" id="2.40.170.20">
    <property type="entry name" value="TonB-dependent receptor, beta-barrel domain"/>
    <property type="match status" value="1"/>
</dbReference>
<keyword evidence="3" id="KW-1134">Transmembrane beta strand</keyword>
<dbReference type="EMBL" id="JALGCL010000001">
    <property type="protein sequence ID" value="MCJ0824419.1"/>
    <property type="molecule type" value="Genomic_DNA"/>
</dbReference>